<reference evidence="2 3" key="1">
    <citation type="submission" date="2015-12" db="EMBL/GenBank/DDBJ databases">
        <title>Draft genome sequence of Moniliophthora roreri, the causal agent of frosty pod rot of cacao.</title>
        <authorList>
            <person name="Aime M.C."/>
            <person name="Diaz-Valderrama J.R."/>
            <person name="Kijpornyongpan T."/>
            <person name="Phillips-Mora W."/>
        </authorList>
    </citation>
    <scope>NUCLEOTIDE SEQUENCE [LARGE SCALE GENOMIC DNA]</scope>
    <source>
        <strain evidence="2 3">MCA 2952</strain>
    </source>
</reference>
<name>A0A0W0EXK1_MONRR</name>
<comment type="caution">
    <text evidence="2">The sequence shown here is derived from an EMBL/GenBank/DDBJ whole genome shotgun (WGS) entry which is preliminary data.</text>
</comment>
<evidence type="ECO:0000256" key="1">
    <source>
        <dbReference type="SAM" id="Phobius"/>
    </source>
</evidence>
<feature type="transmembrane region" description="Helical" evidence="1">
    <location>
        <begin position="214"/>
        <end position="233"/>
    </location>
</feature>
<accession>A0A0W0EXK1</accession>
<dbReference type="Proteomes" id="UP000054988">
    <property type="component" value="Unassembled WGS sequence"/>
</dbReference>
<feature type="transmembrane region" description="Helical" evidence="1">
    <location>
        <begin position="117"/>
        <end position="138"/>
    </location>
</feature>
<keyword evidence="1" id="KW-0812">Transmembrane</keyword>
<keyword evidence="1" id="KW-1133">Transmembrane helix</keyword>
<sequence>MIAGLSKAVTLYLAPVLALTAILLSLFAYLAPVVMLPDRVALLTVTPSTALTQLNGGATDGASIFIGALGSCSRPNQGAELNCTAPSLSPQYGKYLSALPESAPTLLLSSPPASSPAFIAVALTLSIIFFFTFTLISFRHKMGEKMAAALDKPMIHRLSAWIGFFGFFIGITSFLIVRMWFGKAVEDFNKSIIQMGRDGPQFIASDGNAFTMVWVAYAFYAVPVICSLAKINVSPAGK</sequence>
<organism evidence="2 3">
    <name type="scientific">Moniliophthora roreri</name>
    <name type="common">Frosty pod rot fungus</name>
    <name type="synonym">Monilia roreri</name>
    <dbReference type="NCBI Taxonomy" id="221103"/>
    <lineage>
        <taxon>Eukaryota</taxon>
        <taxon>Fungi</taxon>
        <taxon>Dikarya</taxon>
        <taxon>Basidiomycota</taxon>
        <taxon>Agaricomycotina</taxon>
        <taxon>Agaricomycetes</taxon>
        <taxon>Agaricomycetidae</taxon>
        <taxon>Agaricales</taxon>
        <taxon>Marasmiineae</taxon>
        <taxon>Marasmiaceae</taxon>
        <taxon>Moniliophthora</taxon>
    </lineage>
</organism>
<feature type="transmembrane region" description="Helical" evidence="1">
    <location>
        <begin position="158"/>
        <end position="181"/>
    </location>
</feature>
<feature type="transmembrane region" description="Helical" evidence="1">
    <location>
        <begin position="12"/>
        <end position="31"/>
    </location>
</feature>
<gene>
    <name evidence="2" type="ORF">WG66_18630</name>
</gene>
<evidence type="ECO:0000313" key="3">
    <source>
        <dbReference type="Proteomes" id="UP000054988"/>
    </source>
</evidence>
<dbReference type="AlphaFoldDB" id="A0A0W0EXK1"/>
<dbReference type="EMBL" id="LATX01002463">
    <property type="protein sequence ID" value="KTB28785.1"/>
    <property type="molecule type" value="Genomic_DNA"/>
</dbReference>
<protein>
    <submittedName>
        <fullName evidence="2">Uncharacterized protein</fullName>
    </submittedName>
</protein>
<evidence type="ECO:0000313" key="2">
    <source>
        <dbReference type="EMBL" id="KTB28785.1"/>
    </source>
</evidence>
<proteinExistence type="predicted"/>
<keyword evidence="1" id="KW-0472">Membrane</keyword>
<dbReference type="eggNOG" id="ENOG502SKPX">
    <property type="taxonomic scope" value="Eukaryota"/>
</dbReference>